<comment type="caution">
    <text evidence="2">The sequence shown here is derived from an EMBL/GenBank/DDBJ whole genome shotgun (WGS) entry which is preliminary data.</text>
</comment>
<feature type="transmembrane region" description="Helical" evidence="1">
    <location>
        <begin position="103"/>
        <end position="124"/>
    </location>
</feature>
<evidence type="ECO:0000313" key="3">
    <source>
        <dbReference type="Proteomes" id="UP001188597"/>
    </source>
</evidence>
<dbReference type="PANTHER" id="PTHR35474:SF3">
    <property type="entry name" value="PROTEIN SHORT HYPOCOTYL IN WHITE LIGHT 1"/>
    <property type="match status" value="1"/>
</dbReference>
<organism evidence="2 3">
    <name type="scientific">Escallonia herrerae</name>
    <dbReference type="NCBI Taxonomy" id="1293975"/>
    <lineage>
        <taxon>Eukaryota</taxon>
        <taxon>Viridiplantae</taxon>
        <taxon>Streptophyta</taxon>
        <taxon>Embryophyta</taxon>
        <taxon>Tracheophyta</taxon>
        <taxon>Spermatophyta</taxon>
        <taxon>Magnoliopsida</taxon>
        <taxon>eudicotyledons</taxon>
        <taxon>Gunneridae</taxon>
        <taxon>Pentapetalae</taxon>
        <taxon>asterids</taxon>
        <taxon>campanulids</taxon>
        <taxon>Escalloniales</taxon>
        <taxon>Escalloniaceae</taxon>
        <taxon>Escallonia</taxon>
    </lineage>
</organism>
<dbReference type="GO" id="GO:0009787">
    <property type="term" value="P:regulation of abscisic acid-activated signaling pathway"/>
    <property type="evidence" value="ECO:0007669"/>
    <property type="project" value="InterPro"/>
</dbReference>
<dbReference type="GO" id="GO:0010100">
    <property type="term" value="P:negative regulation of photomorphogenesis"/>
    <property type="evidence" value="ECO:0007669"/>
    <property type="project" value="InterPro"/>
</dbReference>
<evidence type="ECO:0000256" key="1">
    <source>
        <dbReference type="SAM" id="Phobius"/>
    </source>
</evidence>
<proteinExistence type="predicted"/>
<keyword evidence="1" id="KW-0472">Membrane</keyword>
<dbReference type="AlphaFoldDB" id="A0AA88XH17"/>
<dbReference type="EMBL" id="JAVXUP010000092">
    <property type="protein sequence ID" value="KAK3038615.1"/>
    <property type="molecule type" value="Genomic_DNA"/>
</dbReference>
<evidence type="ECO:0000313" key="2">
    <source>
        <dbReference type="EMBL" id="KAK3038615.1"/>
    </source>
</evidence>
<keyword evidence="3" id="KW-1185">Reference proteome</keyword>
<accession>A0AA88XH17</accession>
<dbReference type="Proteomes" id="UP001188597">
    <property type="component" value="Unassembled WGS sequence"/>
</dbReference>
<sequence length="145" mass="15846">MLSEQLNGSSTDEGPEGIDEIFFGGEHVMDDESDEEDAESSVDLLFRFLLSMFKKVSKRARKASRAVLPDVISPQLVSFAVDGVLLLASLSFVKALLEVVCNLGGTVFVVILLLRVVWAAISYFQPSGNDVNQKGSFYNRAQPVT</sequence>
<gene>
    <name evidence="2" type="ORF">RJ639_027278</name>
</gene>
<keyword evidence="1" id="KW-1133">Transmembrane helix</keyword>
<dbReference type="PANTHER" id="PTHR35474">
    <property type="entry name" value="ATP PHOSPHORIBOSYLTRANSFERASE REGULATORY SUBUNIT"/>
    <property type="match status" value="1"/>
</dbReference>
<dbReference type="InterPro" id="IPR039324">
    <property type="entry name" value="SHW1"/>
</dbReference>
<protein>
    <submittedName>
        <fullName evidence="2">Uncharacterized protein</fullName>
    </submittedName>
</protein>
<feature type="transmembrane region" description="Helical" evidence="1">
    <location>
        <begin position="76"/>
        <end position="97"/>
    </location>
</feature>
<reference evidence="2" key="1">
    <citation type="submission" date="2022-12" db="EMBL/GenBank/DDBJ databases">
        <title>Draft genome assemblies for two species of Escallonia (Escalloniales).</title>
        <authorList>
            <person name="Chanderbali A."/>
            <person name="Dervinis C."/>
            <person name="Anghel I."/>
            <person name="Soltis D."/>
            <person name="Soltis P."/>
            <person name="Zapata F."/>
        </authorList>
    </citation>
    <scope>NUCLEOTIDE SEQUENCE</scope>
    <source>
        <strain evidence="2">UCBG64.0493</strain>
        <tissue evidence="2">Leaf</tissue>
    </source>
</reference>
<name>A0AA88XH17_9ASTE</name>
<keyword evidence="1" id="KW-0812">Transmembrane</keyword>